<dbReference type="Proteomes" id="UP001239462">
    <property type="component" value="Unassembled WGS sequence"/>
</dbReference>
<sequence length="96" mass="10965">METINSEVIETEGKHFICIVNQGDNIKIPLSEDKPNDVKSAFNKLLEWIKKGKFEIVLDNSGSDLFSEIAKEYISQLNREIQEVHAEMEDLGLLDE</sequence>
<name>A0ABT7PQ95_9BACT</name>
<proteinExistence type="predicted"/>
<keyword evidence="2" id="KW-1185">Reference proteome</keyword>
<organism evidence="1 2">
    <name type="scientific">Roseiconus lacunae</name>
    <dbReference type="NCBI Taxonomy" id="2605694"/>
    <lineage>
        <taxon>Bacteria</taxon>
        <taxon>Pseudomonadati</taxon>
        <taxon>Planctomycetota</taxon>
        <taxon>Planctomycetia</taxon>
        <taxon>Pirellulales</taxon>
        <taxon>Pirellulaceae</taxon>
        <taxon>Roseiconus</taxon>
    </lineage>
</organism>
<dbReference type="EMBL" id="JASZZN010000023">
    <property type="protein sequence ID" value="MDM4018620.1"/>
    <property type="molecule type" value="Genomic_DNA"/>
</dbReference>
<protein>
    <submittedName>
        <fullName evidence="1">Uncharacterized protein</fullName>
    </submittedName>
</protein>
<evidence type="ECO:0000313" key="2">
    <source>
        <dbReference type="Proteomes" id="UP001239462"/>
    </source>
</evidence>
<accession>A0ABT7PQ95</accession>
<evidence type="ECO:0000313" key="1">
    <source>
        <dbReference type="EMBL" id="MDM4018620.1"/>
    </source>
</evidence>
<dbReference type="RefSeq" id="WP_289166492.1">
    <property type="nucleotide sequence ID" value="NZ_JASZZN010000023.1"/>
</dbReference>
<comment type="caution">
    <text evidence="1">The sequence shown here is derived from an EMBL/GenBank/DDBJ whole genome shotgun (WGS) entry which is preliminary data.</text>
</comment>
<reference evidence="1 2" key="1">
    <citation type="submission" date="2023-06" db="EMBL/GenBank/DDBJ databases">
        <title>Roseiconus lacunae JC819 isolated from Gulf of Mannar region, Tamil Nadu.</title>
        <authorList>
            <person name="Pk S."/>
            <person name="Ch S."/>
            <person name="Ch V.R."/>
        </authorList>
    </citation>
    <scope>NUCLEOTIDE SEQUENCE [LARGE SCALE GENOMIC DNA]</scope>
    <source>
        <strain evidence="1 2">JC819</strain>
    </source>
</reference>
<gene>
    <name evidence="1" type="ORF">QTN89_24420</name>
</gene>